<feature type="compositionally biased region" description="Pro residues" evidence="1">
    <location>
        <begin position="50"/>
        <end position="59"/>
    </location>
</feature>
<dbReference type="AlphaFoldDB" id="A0A9X0C377"/>
<name>A0A9X0C377_9EURO</name>
<reference evidence="2" key="2">
    <citation type="journal article" date="2023" name="IMA Fungus">
        <title>Comparative genomic study of the Penicillium genus elucidates a diverse pangenome and 15 lateral gene transfer events.</title>
        <authorList>
            <person name="Petersen C."/>
            <person name="Sorensen T."/>
            <person name="Nielsen M.R."/>
            <person name="Sondergaard T.E."/>
            <person name="Sorensen J.L."/>
            <person name="Fitzpatrick D.A."/>
            <person name="Frisvad J.C."/>
            <person name="Nielsen K.L."/>
        </authorList>
    </citation>
    <scope>NUCLEOTIDE SEQUENCE</scope>
    <source>
        <strain evidence="2">IBT 29495</strain>
    </source>
</reference>
<dbReference type="EMBL" id="JAPWDS010000005">
    <property type="protein sequence ID" value="KAJ5496387.1"/>
    <property type="molecule type" value="Genomic_DNA"/>
</dbReference>
<protein>
    <submittedName>
        <fullName evidence="2">Uncharacterized protein</fullName>
    </submittedName>
</protein>
<dbReference type="OrthoDB" id="5425130at2759"/>
<feature type="compositionally biased region" description="Low complexity" evidence="1">
    <location>
        <begin position="98"/>
        <end position="113"/>
    </location>
</feature>
<accession>A0A9X0C377</accession>
<evidence type="ECO:0000256" key="1">
    <source>
        <dbReference type="SAM" id="MobiDB-lite"/>
    </source>
</evidence>
<feature type="compositionally biased region" description="Polar residues" evidence="1">
    <location>
        <begin position="23"/>
        <end position="33"/>
    </location>
</feature>
<dbReference type="Proteomes" id="UP001149954">
    <property type="component" value="Unassembled WGS sequence"/>
</dbReference>
<sequence>MAIFDSEKRPRGLRVPSLAGLKSSATKSQFSFQKKSDLPEEISKPTAFSTPPPPKPAPPPDKELPLPPKEEIPRSASDNPYFPPIPRNAVPERRPIERVPVPTRSSSSRTTGMRSKKSQPDFHAPQQPTPVTPSPPPQIPTIVQDLAPAPAPVPVPAPVSAPAPIPVPADETNSPQLEDFIPTPDSAEPPLAVPELSREELAPSPFVPPDVEPVAPSLNEIHLTCYQQHRAMPVAQNTWCPMPCMTCQKFDIEIRHRCVFCCLRICESCYQTLQKCKNRSVEELVDRIAV</sequence>
<evidence type="ECO:0000313" key="3">
    <source>
        <dbReference type="Proteomes" id="UP001149954"/>
    </source>
</evidence>
<gene>
    <name evidence="2" type="ORF">N7463_008374</name>
</gene>
<organism evidence="2 3">
    <name type="scientific">Penicillium fimorum</name>
    <dbReference type="NCBI Taxonomy" id="1882269"/>
    <lineage>
        <taxon>Eukaryota</taxon>
        <taxon>Fungi</taxon>
        <taxon>Dikarya</taxon>
        <taxon>Ascomycota</taxon>
        <taxon>Pezizomycotina</taxon>
        <taxon>Eurotiomycetes</taxon>
        <taxon>Eurotiomycetidae</taxon>
        <taxon>Eurotiales</taxon>
        <taxon>Aspergillaceae</taxon>
        <taxon>Penicillium</taxon>
    </lineage>
</organism>
<feature type="compositionally biased region" description="Basic and acidic residues" evidence="1">
    <location>
        <begin position="1"/>
        <end position="10"/>
    </location>
</feature>
<feature type="compositionally biased region" description="Pro residues" evidence="1">
    <location>
        <begin position="127"/>
        <end position="139"/>
    </location>
</feature>
<keyword evidence="3" id="KW-1185">Reference proteome</keyword>
<evidence type="ECO:0000313" key="2">
    <source>
        <dbReference type="EMBL" id="KAJ5496387.1"/>
    </source>
</evidence>
<feature type="compositionally biased region" description="Basic and acidic residues" evidence="1">
    <location>
        <begin position="34"/>
        <end position="43"/>
    </location>
</feature>
<feature type="compositionally biased region" description="Basic and acidic residues" evidence="1">
    <location>
        <begin position="60"/>
        <end position="73"/>
    </location>
</feature>
<proteinExistence type="predicted"/>
<feature type="region of interest" description="Disordered" evidence="1">
    <location>
        <begin position="1"/>
        <end position="150"/>
    </location>
</feature>
<reference evidence="2" key="1">
    <citation type="submission" date="2022-12" db="EMBL/GenBank/DDBJ databases">
        <authorList>
            <person name="Petersen C."/>
        </authorList>
    </citation>
    <scope>NUCLEOTIDE SEQUENCE</scope>
    <source>
        <strain evidence="2">IBT 29495</strain>
    </source>
</reference>
<comment type="caution">
    <text evidence="2">The sequence shown here is derived from an EMBL/GenBank/DDBJ whole genome shotgun (WGS) entry which is preliminary data.</text>
</comment>